<accession>A0AAD5B7F3</accession>
<comment type="caution">
    <text evidence="1">The sequence shown here is derived from an EMBL/GenBank/DDBJ whole genome shotgun (WGS) entry which is preliminary data.</text>
</comment>
<organism evidence="1 2">
    <name type="scientific">Silurus asotus</name>
    <name type="common">Amur catfish</name>
    <name type="synonym">Parasilurus asotus</name>
    <dbReference type="NCBI Taxonomy" id="30991"/>
    <lineage>
        <taxon>Eukaryota</taxon>
        <taxon>Metazoa</taxon>
        <taxon>Chordata</taxon>
        <taxon>Craniata</taxon>
        <taxon>Vertebrata</taxon>
        <taxon>Euteleostomi</taxon>
        <taxon>Actinopterygii</taxon>
        <taxon>Neopterygii</taxon>
        <taxon>Teleostei</taxon>
        <taxon>Ostariophysi</taxon>
        <taxon>Siluriformes</taxon>
        <taxon>Siluridae</taxon>
        <taxon>Silurus</taxon>
    </lineage>
</organism>
<dbReference type="PANTHER" id="PTHR15578">
    <property type="entry name" value="CHROMOSOME 8 C22ORF31 HOMOLOG"/>
    <property type="match status" value="1"/>
</dbReference>
<protein>
    <submittedName>
        <fullName evidence="1">Uncharacterized protein</fullName>
    </submittedName>
</protein>
<reference evidence="1" key="1">
    <citation type="submission" date="2018-07" db="EMBL/GenBank/DDBJ databases">
        <title>Comparative genomics of catfishes provides insights into carnivory and benthic adaptation.</title>
        <authorList>
            <person name="Zhang Y."/>
            <person name="Wang D."/>
            <person name="Peng Z."/>
            <person name="Zheng S."/>
            <person name="Shao F."/>
            <person name="Tao W."/>
        </authorList>
    </citation>
    <scope>NUCLEOTIDE SEQUENCE</scope>
    <source>
        <strain evidence="1">Chongqing</strain>
    </source>
</reference>
<proteinExistence type="predicted"/>
<dbReference type="Pfam" id="PF15578">
    <property type="entry name" value="DUF4662"/>
    <property type="match status" value="1"/>
</dbReference>
<evidence type="ECO:0000313" key="1">
    <source>
        <dbReference type="EMBL" id="KAI5629252.1"/>
    </source>
</evidence>
<dbReference type="Proteomes" id="UP001205998">
    <property type="component" value="Unassembled WGS sequence"/>
</dbReference>
<dbReference type="InterPro" id="IPR028970">
    <property type="entry name" value="DUF4662"/>
</dbReference>
<dbReference type="PANTHER" id="PTHR15578:SF0">
    <property type="entry name" value="CHROMOSOME 22 OPEN READING FRAME 31"/>
    <property type="match status" value="1"/>
</dbReference>
<dbReference type="EMBL" id="MU537915">
    <property type="protein sequence ID" value="KAI5629252.1"/>
    <property type="molecule type" value="Genomic_DNA"/>
</dbReference>
<evidence type="ECO:0000313" key="2">
    <source>
        <dbReference type="Proteomes" id="UP001205998"/>
    </source>
</evidence>
<dbReference type="AlphaFoldDB" id="A0AAD5B7F3"/>
<keyword evidence="2" id="KW-1185">Reference proteome</keyword>
<gene>
    <name evidence="1" type="ORF">C0J50_8151</name>
</gene>
<sequence length="191" mass="22417">MRGGKRREEERKGQEIREERIDKIAKKFKHEAEQEEELQKLKPHPEEHYIKNAAVLPKFRPRPAAFASSAPLRKSNAASLRETPLKIHNLSVPEYQRLYHSVVDMMLVKLNGEPHVYSMQLGLRIKQRLWRALKCPSIIESRQLYKNEQTYYSEIFSIPSKTSFAPCYIVDVSEEPMPEQPERKSEKAFLI</sequence>
<name>A0AAD5B7F3_SILAS</name>